<sequence length="235" mass="27801">MKKVQMKERQQYLEKHSISELFSFPIEEYIEVHEYRRDEWIIREGMRPDYLYYVIEGKAKIYMTYQNGKVSLINFINARDYIGEMELLNEVYYTKGIQASTKTVCFAIPLHQCGKQMLEDIIFLRELTKFLSVKATQMAAKYSQSLAFPLENRLADFILQTADGDIYREKHVTVCDFLGVSYRHLLHVLAKLCEKGYLHKAGRQYRIEDRERLEQLAGVSRNGEEALIYRVIRNE</sequence>
<dbReference type="Pfam" id="PF13545">
    <property type="entry name" value="HTH_Crp_2"/>
    <property type="match status" value="1"/>
</dbReference>
<name>A0ABS2QK87_9BACI</name>
<protein>
    <submittedName>
        <fullName evidence="6">CRP-like cAMP-binding protein</fullName>
    </submittedName>
</protein>
<dbReference type="NCBIfam" id="NF007707">
    <property type="entry name" value="PRK10402.1"/>
    <property type="match status" value="1"/>
</dbReference>
<reference evidence="6 7" key="1">
    <citation type="submission" date="2021-01" db="EMBL/GenBank/DDBJ databases">
        <title>Genomic Encyclopedia of Type Strains, Phase IV (KMG-IV): sequencing the most valuable type-strain genomes for metagenomic binning, comparative biology and taxonomic classification.</title>
        <authorList>
            <person name="Goeker M."/>
        </authorList>
    </citation>
    <scope>NUCLEOTIDE SEQUENCE [LARGE SCALE GENOMIC DNA]</scope>
    <source>
        <strain evidence="6 7">DSM 105482</strain>
    </source>
</reference>
<organism evidence="6 7">
    <name type="scientific">Peribacillus deserti</name>
    <dbReference type="NCBI Taxonomy" id="673318"/>
    <lineage>
        <taxon>Bacteria</taxon>
        <taxon>Bacillati</taxon>
        <taxon>Bacillota</taxon>
        <taxon>Bacilli</taxon>
        <taxon>Bacillales</taxon>
        <taxon>Bacillaceae</taxon>
        <taxon>Peribacillus</taxon>
    </lineage>
</organism>
<accession>A0ABS2QK87</accession>
<dbReference type="InterPro" id="IPR000595">
    <property type="entry name" value="cNMP-bd_dom"/>
</dbReference>
<evidence type="ECO:0000256" key="2">
    <source>
        <dbReference type="ARBA" id="ARBA00023125"/>
    </source>
</evidence>
<dbReference type="SUPFAM" id="SSF46785">
    <property type="entry name" value="Winged helix' DNA-binding domain"/>
    <property type="match status" value="1"/>
</dbReference>
<dbReference type="InterPro" id="IPR018490">
    <property type="entry name" value="cNMP-bd_dom_sf"/>
</dbReference>
<dbReference type="SUPFAM" id="SSF51206">
    <property type="entry name" value="cAMP-binding domain-like"/>
    <property type="match status" value="1"/>
</dbReference>
<proteinExistence type="predicted"/>
<keyword evidence="4" id="KW-0804">Transcription</keyword>
<keyword evidence="3" id="KW-0010">Activator</keyword>
<dbReference type="SMART" id="SM00100">
    <property type="entry name" value="cNMP"/>
    <property type="match status" value="1"/>
</dbReference>
<evidence type="ECO:0000256" key="4">
    <source>
        <dbReference type="ARBA" id="ARBA00023163"/>
    </source>
</evidence>
<evidence type="ECO:0000313" key="7">
    <source>
        <dbReference type="Proteomes" id="UP000823486"/>
    </source>
</evidence>
<dbReference type="InterPro" id="IPR012318">
    <property type="entry name" value="HTH_CRP"/>
</dbReference>
<dbReference type="Proteomes" id="UP000823486">
    <property type="component" value="Unassembled WGS sequence"/>
</dbReference>
<dbReference type="Pfam" id="PF00027">
    <property type="entry name" value="cNMP_binding"/>
    <property type="match status" value="1"/>
</dbReference>
<comment type="caution">
    <text evidence="6">The sequence shown here is derived from an EMBL/GenBank/DDBJ whole genome shotgun (WGS) entry which is preliminary data.</text>
</comment>
<keyword evidence="2" id="KW-0238">DNA-binding</keyword>
<dbReference type="RefSeq" id="WP_204544299.1">
    <property type="nucleotide sequence ID" value="NZ_JAFBFI010000013.1"/>
</dbReference>
<evidence type="ECO:0000313" key="6">
    <source>
        <dbReference type="EMBL" id="MBM7693522.1"/>
    </source>
</evidence>
<dbReference type="Gene3D" id="2.60.120.10">
    <property type="entry name" value="Jelly Rolls"/>
    <property type="match status" value="1"/>
</dbReference>
<dbReference type="InterPro" id="IPR014710">
    <property type="entry name" value="RmlC-like_jellyroll"/>
</dbReference>
<keyword evidence="1" id="KW-0805">Transcription regulation</keyword>
<keyword evidence="7" id="KW-1185">Reference proteome</keyword>
<evidence type="ECO:0000256" key="3">
    <source>
        <dbReference type="ARBA" id="ARBA00023159"/>
    </source>
</evidence>
<dbReference type="InterPro" id="IPR036390">
    <property type="entry name" value="WH_DNA-bd_sf"/>
</dbReference>
<feature type="domain" description="Cyclic nucleotide-binding" evidence="5">
    <location>
        <begin position="26"/>
        <end position="108"/>
    </location>
</feature>
<dbReference type="EMBL" id="JAFBFI010000013">
    <property type="protein sequence ID" value="MBM7693522.1"/>
    <property type="molecule type" value="Genomic_DNA"/>
</dbReference>
<evidence type="ECO:0000259" key="5">
    <source>
        <dbReference type="PROSITE" id="PS50042"/>
    </source>
</evidence>
<dbReference type="CDD" id="cd00038">
    <property type="entry name" value="CAP_ED"/>
    <property type="match status" value="1"/>
</dbReference>
<gene>
    <name evidence="6" type="ORF">JOC77_002962</name>
</gene>
<dbReference type="PROSITE" id="PS50042">
    <property type="entry name" value="CNMP_BINDING_3"/>
    <property type="match status" value="1"/>
</dbReference>
<evidence type="ECO:0000256" key="1">
    <source>
        <dbReference type="ARBA" id="ARBA00023015"/>
    </source>
</evidence>